<evidence type="ECO:0000313" key="2">
    <source>
        <dbReference type="Proteomes" id="UP000051952"/>
    </source>
</evidence>
<name>A0A0S4IKQ6_BODSA</name>
<proteinExistence type="predicted"/>
<reference evidence="2" key="1">
    <citation type="submission" date="2015-09" db="EMBL/GenBank/DDBJ databases">
        <authorList>
            <consortium name="Pathogen Informatics"/>
        </authorList>
    </citation>
    <scope>NUCLEOTIDE SEQUENCE [LARGE SCALE GENOMIC DNA]</scope>
    <source>
        <strain evidence="2">Lake Konstanz</strain>
    </source>
</reference>
<dbReference type="VEuPathDB" id="TriTrypDB:BSAL_51800"/>
<sequence length="105" mass="11816">MSGVFESPLLVRLATVPQGCLSFGNPHTKSLSLFVFCPRALTAARKSRPVLCAETKRFSFHIYFLLTECDLTNKPILISPFFSLRHKRISSTSLRPFPFQSLSPI</sequence>
<keyword evidence="2" id="KW-1185">Reference proteome</keyword>
<dbReference type="Proteomes" id="UP000051952">
    <property type="component" value="Unassembled WGS sequence"/>
</dbReference>
<gene>
    <name evidence="1" type="ORF">BSAL_51800</name>
</gene>
<dbReference type="EMBL" id="CYKH01000071">
    <property type="protein sequence ID" value="CUE68734.1"/>
    <property type="molecule type" value="Genomic_DNA"/>
</dbReference>
<organism evidence="1 2">
    <name type="scientific">Bodo saltans</name>
    <name type="common">Flagellated protozoan</name>
    <dbReference type="NCBI Taxonomy" id="75058"/>
    <lineage>
        <taxon>Eukaryota</taxon>
        <taxon>Discoba</taxon>
        <taxon>Euglenozoa</taxon>
        <taxon>Kinetoplastea</taxon>
        <taxon>Metakinetoplastina</taxon>
        <taxon>Eubodonida</taxon>
        <taxon>Bodonidae</taxon>
        <taxon>Bodo</taxon>
    </lineage>
</organism>
<dbReference type="AlphaFoldDB" id="A0A0S4IKQ6"/>
<evidence type="ECO:0000313" key="1">
    <source>
        <dbReference type="EMBL" id="CUE68734.1"/>
    </source>
</evidence>
<accession>A0A0S4IKQ6</accession>
<protein>
    <submittedName>
        <fullName evidence="1">Uncharacterized protein</fullName>
    </submittedName>
</protein>